<dbReference type="Pfam" id="PF04610">
    <property type="entry name" value="TrbL"/>
    <property type="match status" value="1"/>
</dbReference>
<feature type="transmembrane region" description="Helical" evidence="5">
    <location>
        <begin position="189"/>
        <end position="209"/>
    </location>
</feature>
<keyword evidence="4 5" id="KW-0472">Membrane</keyword>
<evidence type="ECO:0000256" key="2">
    <source>
        <dbReference type="ARBA" id="ARBA00022692"/>
    </source>
</evidence>
<feature type="transmembrane region" description="Helical" evidence="5">
    <location>
        <begin position="159"/>
        <end position="177"/>
    </location>
</feature>
<dbReference type="Proteomes" id="UP000635316">
    <property type="component" value="Unassembled WGS sequence"/>
</dbReference>
<proteinExistence type="predicted"/>
<evidence type="ECO:0000256" key="5">
    <source>
        <dbReference type="SAM" id="Phobius"/>
    </source>
</evidence>
<comment type="caution">
    <text evidence="6">The sequence shown here is derived from an EMBL/GenBank/DDBJ whole genome shotgun (WGS) entry which is preliminary data.</text>
</comment>
<feature type="transmembrane region" description="Helical" evidence="5">
    <location>
        <begin position="132"/>
        <end position="152"/>
    </location>
</feature>
<evidence type="ECO:0000256" key="1">
    <source>
        <dbReference type="ARBA" id="ARBA00004141"/>
    </source>
</evidence>
<keyword evidence="2 5" id="KW-0812">Transmembrane</keyword>
<keyword evidence="7" id="KW-1185">Reference proteome</keyword>
<protein>
    <submittedName>
        <fullName evidence="6">Type IV secretion system protein</fullName>
    </submittedName>
</protein>
<organism evidence="6 7">
    <name type="scientific">Advenella mandrilli</name>
    <dbReference type="NCBI Taxonomy" id="2800330"/>
    <lineage>
        <taxon>Bacteria</taxon>
        <taxon>Pseudomonadati</taxon>
        <taxon>Pseudomonadota</taxon>
        <taxon>Betaproteobacteria</taxon>
        <taxon>Burkholderiales</taxon>
        <taxon>Alcaligenaceae</taxon>
    </lineage>
</organism>
<name>A0ABS1EHN8_9BURK</name>
<keyword evidence="3 5" id="KW-1133">Transmembrane helix</keyword>
<evidence type="ECO:0000313" key="7">
    <source>
        <dbReference type="Proteomes" id="UP000635316"/>
    </source>
</evidence>
<evidence type="ECO:0000313" key="6">
    <source>
        <dbReference type="EMBL" id="MBK1782548.1"/>
    </source>
</evidence>
<feature type="transmembrane region" description="Helical" evidence="5">
    <location>
        <begin position="257"/>
        <end position="279"/>
    </location>
</feature>
<dbReference type="InterPro" id="IPR007688">
    <property type="entry name" value="Conjugal_tfr_TrbL/VirB6"/>
</dbReference>
<evidence type="ECO:0000256" key="4">
    <source>
        <dbReference type="ARBA" id="ARBA00023136"/>
    </source>
</evidence>
<sequence length="288" mass="30804">MQQVDTVLNNAVNTPIEQLIKALAPAMIIGLTIQFLFHAYALQRGHGNMTVMEFVHKYLKIAVLAGVITANGFYQTAIVNVMLSLPDDVAGIVAGGNTLSAQIDTLRQETTTASTKILGFETFLPSGRNVMISIYGGAISIMTALVSAVVSIIMVVVKVGMALLVAAGPIFISALAFERTEKLFDSWVSQALNFIFLALLAGLMFSILLQLNLAYVKMMIDFLSKNESNLLNLIGGYFFVGIASVFVMLMIPGMAQGLSGGFGAQFGIGMAAGGVTKALRLNRLLKRK</sequence>
<accession>A0ABS1EHN8</accession>
<feature type="transmembrane region" description="Helical" evidence="5">
    <location>
        <begin position="61"/>
        <end position="83"/>
    </location>
</feature>
<reference evidence="6 7" key="1">
    <citation type="submission" date="2020-12" db="EMBL/GenBank/DDBJ databases">
        <authorList>
            <person name="Lu T."/>
            <person name="Wang Q."/>
            <person name="Han X."/>
        </authorList>
    </citation>
    <scope>NUCLEOTIDE SEQUENCE [LARGE SCALE GENOMIC DNA]</scope>
    <source>
        <strain evidence="6 7">WQ 585</strain>
    </source>
</reference>
<evidence type="ECO:0000256" key="3">
    <source>
        <dbReference type="ARBA" id="ARBA00022989"/>
    </source>
</evidence>
<gene>
    <name evidence="6" type="ORF">JHL22_15150</name>
</gene>
<dbReference type="EMBL" id="JAENGP010000024">
    <property type="protein sequence ID" value="MBK1782548.1"/>
    <property type="molecule type" value="Genomic_DNA"/>
</dbReference>
<feature type="transmembrane region" description="Helical" evidence="5">
    <location>
        <begin position="230"/>
        <end position="251"/>
    </location>
</feature>
<feature type="transmembrane region" description="Helical" evidence="5">
    <location>
        <begin position="20"/>
        <end position="40"/>
    </location>
</feature>
<comment type="subcellular location">
    <subcellularLocation>
        <location evidence="1">Membrane</location>
        <topology evidence="1">Multi-pass membrane protein</topology>
    </subcellularLocation>
</comment>